<dbReference type="InterPro" id="IPR000835">
    <property type="entry name" value="HTH_MarR-typ"/>
</dbReference>
<organism evidence="5 6">
    <name type="scientific">Faecalitalea cylindroides ATCC 27803</name>
    <dbReference type="NCBI Taxonomy" id="649755"/>
    <lineage>
        <taxon>Bacteria</taxon>
        <taxon>Bacillati</taxon>
        <taxon>Bacillota</taxon>
        <taxon>Erysipelotrichia</taxon>
        <taxon>Erysipelotrichales</taxon>
        <taxon>Erysipelotrichaceae</taxon>
        <taxon>Faecalitalea</taxon>
    </lineage>
</organism>
<dbReference type="PRINTS" id="PR00598">
    <property type="entry name" value="HTHMARR"/>
</dbReference>
<dbReference type="GO" id="GO:0003700">
    <property type="term" value="F:DNA-binding transcription factor activity"/>
    <property type="evidence" value="ECO:0007669"/>
    <property type="project" value="InterPro"/>
</dbReference>
<protein>
    <submittedName>
        <fullName evidence="5">Transcriptional regulator, MarR family</fullName>
    </submittedName>
</protein>
<dbReference type="HOGENOM" id="CLU_083287_18_7_9"/>
<dbReference type="Proteomes" id="UP000016658">
    <property type="component" value="Unassembled WGS sequence"/>
</dbReference>
<dbReference type="InterPro" id="IPR036390">
    <property type="entry name" value="WH_DNA-bd_sf"/>
</dbReference>
<evidence type="ECO:0000313" key="6">
    <source>
        <dbReference type="Proteomes" id="UP000016658"/>
    </source>
</evidence>
<dbReference type="PANTHER" id="PTHR42756:SF1">
    <property type="entry name" value="TRANSCRIPTIONAL REPRESSOR OF EMRAB OPERON"/>
    <property type="match status" value="1"/>
</dbReference>
<dbReference type="OrthoDB" id="2297442at2"/>
<dbReference type="PANTHER" id="PTHR42756">
    <property type="entry name" value="TRANSCRIPTIONAL REGULATOR, MARR"/>
    <property type="match status" value="1"/>
</dbReference>
<sequence>MKKKEGKMNNRKYGYGFYFRCIQSQLEKAMNEQLKEFDLTKSQLDILRFLKYVKKDHVNQKDIEEFFHISNPTVTGLLNRMEQKGYVVRIHSPDDKRIRYIQITDKVEDIDKKIKKHIDYSEGVIAKGLSQEERNLLFKLLAKVKDNLIKEEENHVKDID</sequence>
<reference evidence="5 6" key="1">
    <citation type="submission" date="2013-06" db="EMBL/GenBank/DDBJ databases">
        <authorList>
            <person name="Weinstock G."/>
            <person name="Sodergren E."/>
            <person name="Lobos E.A."/>
            <person name="Fulton L."/>
            <person name="Fulton R."/>
            <person name="Courtney L."/>
            <person name="Fronick C."/>
            <person name="O'Laughlin M."/>
            <person name="Godfrey J."/>
            <person name="Wilson R.M."/>
            <person name="Miner T."/>
            <person name="Farmer C."/>
            <person name="Delehaunty K."/>
            <person name="Cordes M."/>
            <person name="Minx P."/>
            <person name="Tomlinson C."/>
            <person name="Chen J."/>
            <person name="Wollam A."/>
            <person name="Pepin K.H."/>
            <person name="Bhonagiri V."/>
            <person name="Zhang X."/>
            <person name="Warren W."/>
            <person name="Mitreva M."/>
            <person name="Mardis E.R."/>
            <person name="Wilson R.K."/>
        </authorList>
    </citation>
    <scope>NUCLEOTIDE SEQUENCE [LARGE SCALE GENOMIC DNA]</scope>
    <source>
        <strain evidence="5 6">ATCC 27803</strain>
    </source>
</reference>
<dbReference type="SUPFAM" id="SSF46785">
    <property type="entry name" value="Winged helix' DNA-binding domain"/>
    <property type="match status" value="1"/>
</dbReference>
<gene>
    <name evidence="5" type="ORF">HMPREF0367_00684</name>
</gene>
<evidence type="ECO:0000256" key="2">
    <source>
        <dbReference type="ARBA" id="ARBA00023125"/>
    </source>
</evidence>
<dbReference type="PROSITE" id="PS50995">
    <property type="entry name" value="HTH_MARR_2"/>
    <property type="match status" value="1"/>
</dbReference>
<evidence type="ECO:0000259" key="4">
    <source>
        <dbReference type="PROSITE" id="PS50995"/>
    </source>
</evidence>
<dbReference type="SMART" id="SM00347">
    <property type="entry name" value="HTH_MARR"/>
    <property type="match status" value="1"/>
</dbReference>
<keyword evidence="2" id="KW-0238">DNA-binding</keyword>
<name>U2PQ60_9FIRM</name>
<dbReference type="Gene3D" id="1.10.10.10">
    <property type="entry name" value="Winged helix-like DNA-binding domain superfamily/Winged helix DNA-binding domain"/>
    <property type="match status" value="1"/>
</dbReference>
<dbReference type="GO" id="GO:0003677">
    <property type="term" value="F:DNA binding"/>
    <property type="evidence" value="ECO:0007669"/>
    <property type="project" value="UniProtKB-KW"/>
</dbReference>
<dbReference type="EMBL" id="AWVI01000033">
    <property type="protein sequence ID" value="ERK46276.1"/>
    <property type="molecule type" value="Genomic_DNA"/>
</dbReference>
<dbReference type="InterPro" id="IPR036388">
    <property type="entry name" value="WH-like_DNA-bd_sf"/>
</dbReference>
<evidence type="ECO:0000256" key="3">
    <source>
        <dbReference type="ARBA" id="ARBA00023163"/>
    </source>
</evidence>
<dbReference type="Pfam" id="PF12802">
    <property type="entry name" value="MarR_2"/>
    <property type="match status" value="1"/>
</dbReference>
<evidence type="ECO:0000313" key="5">
    <source>
        <dbReference type="EMBL" id="ERK46276.1"/>
    </source>
</evidence>
<dbReference type="AlphaFoldDB" id="U2PQ60"/>
<keyword evidence="3" id="KW-0804">Transcription</keyword>
<feature type="domain" description="HTH marR-type" evidence="4">
    <location>
        <begin position="1"/>
        <end position="146"/>
    </location>
</feature>
<comment type="caution">
    <text evidence="5">The sequence shown here is derived from an EMBL/GenBank/DDBJ whole genome shotgun (WGS) entry which is preliminary data.</text>
</comment>
<accession>U2PQ60</accession>
<proteinExistence type="predicted"/>
<keyword evidence="1" id="KW-0805">Transcription regulation</keyword>
<evidence type="ECO:0000256" key="1">
    <source>
        <dbReference type="ARBA" id="ARBA00023015"/>
    </source>
</evidence>